<dbReference type="InterPro" id="IPR009003">
    <property type="entry name" value="Peptidase_S1_PA"/>
</dbReference>
<name>A0ABU0EL30_9CELL</name>
<dbReference type="RefSeq" id="WP_307494571.1">
    <property type="nucleotide sequence ID" value="NZ_JAUSVB010000007.1"/>
</dbReference>
<feature type="signal peptide" evidence="2">
    <location>
        <begin position="1"/>
        <end position="26"/>
    </location>
</feature>
<dbReference type="EMBL" id="JAUSVB010000007">
    <property type="protein sequence ID" value="MDQ0375773.1"/>
    <property type="molecule type" value="Genomic_DNA"/>
</dbReference>
<dbReference type="Pfam" id="PF13517">
    <property type="entry name" value="FG-GAP_3"/>
    <property type="match status" value="2"/>
</dbReference>
<dbReference type="SMART" id="SM00020">
    <property type="entry name" value="Tryp_SPc"/>
    <property type="match status" value="1"/>
</dbReference>
<gene>
    <name evidence="4" type="ORF">J2X26_004116</name>
</gene>
<reference evidence="4 5" key="1">
    <citation type="submission" date="2023-07" db="EMBL/GenBank/DDBJ databases">
        <title>Sorghum-associated microbial communities from plants grown in Nebraska, USA.</title>
        <authorList>
            <person name="Schachtman D."/>
        </authorList>
    </citation>
    <scope>NUCLEOTIDE SEQUENCE [LARGE SCALE GENOMIC DNA]</scope>
    <source>
        <strain evidence="4 5">BE332</strain>
    </source>
</reference>
<accession>A0ABU0EL30</accession>
<keyword evidence="5" id="KW-1185">Reference proteome</keyword>
<protein>
    <recommendedName>
        <fullName evidence="3">Peptidase S1 domain-containing protein</fullName>
    </recommendedName>
</protein>
<sequence>MRQSWTVRVGVTALVLASVGVPAAYAVQGSTPTGAVAAATVKVDVGGQGSCSGALVSPWWVITATSCFTETQSTPVVQGAPKNATTATIGRVDLTGTAGKVVSVTHLVPHPDRDVVLARLATPVDDVAPVTVASTAPVVGEQLTVTGYGRTTTALVPDTAHATTYTVGAVATGTIDINATAPGATICKGDAGGPALRSTNGSVQLVAIHHTAYQGGCLGATTTQQSATETRLDNLGSWITETTTNMPVRDLTADDWSGDAHADVLAVDVAGYLWYYPHNGNGLSARVSLGGGWGSFRHVMAADFSGDGRADVLGVDDSGRLWYYPHNGNGLSPRVQIGSGWAPFTHVTADDWNNDGKADVLGVDADGKLWLYLNSGLTLPARVQLGQGWGSFKHVLAADYSGDGHADVVGVDAAGDLWYYPHNGPGLSARVHIGNGWGTFQDVMVSDWSGDGRADVLGVDASATLWLYTNTNGTLPARVQIPGAPPMS</sequence>
<dbReference type="InterPro" id="IPR028994">
    <property type="entry name" value="Integrin_alpha_N"/>
</dbReference>
<dbReference type="Gene3D" id="2.20.25.650">
    <property type="entry name" value="Tachylectin-2-like"/>
    <property type="match status" value="1"/>
</dbReference>
<dbReference type="InterPro" id="IPR043504">
    <property type="entry name" value="Peptidase_S1_PA_chymotrypsin"/>
</dbReference>
<dbReference type="Pfam" id="PF00089">
    <property type="entry name" value="Trypsin"/>
    <property type="match status" value="1"/>
</dbReference>
<dbReference type="Gene3D" id="2.40.10.10">
    <property type="entry name" value="Trypsin-like serine proteases"/>
    <property type="match status" value="1"/>
</dbReference>
<dbReference type="PROSITE" id="PS50240">
    <property type="entry name" value="TRYPSIN_DOM"/>
    <property type="match status" value="1"/>
</dbReference>
<evidence type="ECO:0000259" key="3">
    <source>
        <dbReference type="PROSITE" id="PS50240"/>
    </source>
</evidence>
<dbReference type="PRINTS" id="PR00722">
    <property type="entry name" value="CHYMOTRYPSIN"/>
</dbReference>
<evidence type="ECO:0000256" key="2">
    <source>
        <dbReference type="SAM" id="SignalP"/>
    </source>
</evidence>
<comment type="caution">
    <text evidence="4">The sequence shown here is derived from an EMBL/GenBank/DDBJ whole genome shotgun (WGS) entry which is preliminary data.</text>
</comment>
<evidence type="ECO:0000256" key="1">
    <source>
        <dbReference type="ARBA" id="ARBA00022729"/>
    </source>
</evidence>
<dbReference type="Proteomes" id="UP001239626">
    <property type="component" value="Unassembled WGS sequence"/>
</dbReference>
<evidence type="ECO:0000313" key="5">
    <source>
        <dbReference type="Proteomes" id="UP001239626"/>
    </source>
</evidence>
<feature type="chain" id="PRO_5046903582" description="Peptidase S1 domain-containing protein" evidence="2">
    <location>
        <begin position="27"/>
        <end position="488"/>
    </location>
</feature>
<evidence type="ECO:0000313" key="4">
    <source>
        <dbReference type="EMBL" id="MDQ0375773.1"/>
    </source>
</evidence>
<dbReference type="InterPro" id="IPR001254">
    <property type="entry name" value="Trypsin_dom"/>
</dbReference>
<dbReference type="SUPFAM" id="SSF50494">
    <property type="entry name" value="Trypsin-like serine proteases"/>
    <property type="match status" value="1"/>
</dbReference>
<dbReference type="InterPro" id="IPR013517">
    <property type="entry name" value="FG-GAP"/>
</dbReference>
<proteinExistence type="predicted"/>
<dbReference type="PANTHER" id="PTHR44103:SF1">
    <property type="entry name" value="PROPROTEIN CONVERTASE P"/>
    <property type="match status" value="1"/>
</dbReference>
<dbReference type="InterPro" id="IPR001314">
    <property type="entry name" value="Peptidase_S1A"/>
</dbReference>
<dbReference type="PANTHER" id="PTHR44103">
    <property type="entry name" value="PROPROTEIN CONVERTASE P"/>
    <property type="match status" value="1"/>
</dbReference>
<dbReference type="SUPFAM" id="SSF69318">
    <property type="entry name" value="Integrin alpha N-terminal domain"/>
    <property type="match status" value="1"/>
</dbReference>
<keyword evidence="1 2" id="KW-0732">Signal</keyword>
<organism evidence="4 5">
    <name type="scientific">Cellulomonas humilata</name>
    <dbReference type="NCBI Taxonomy" id="144055"/>
    <lineage>
        <taxon>Bacteria</taxon>
        <taxon>Bacillati</taxon>
        <taxon>Actinomycetota</taxon>
        <taxon>Actinomycetes</taxon>
        <taxon>Micrococcales</taxon>
        <taxon>Cellulomonadaceae</taxon>
        <taxon>Cellulomonas</taxon>
    </lineage>
</organism>
<feature type="domain" description="Peptidase S1" evidence="3">
    <location>
        <begin position="18"/>
        <end position="244"/>
    </location>
</feature>